<name>A0A3M8P7F3_9BACL</name>
<accession>A0A3M8P7F3</accession>
<protein>
    <submittedName>
        <fullName evidence="1">Uncharacterized protein</fullName>
    </submittedName>
</protein>
<comment type="caution">
    <text evidence="1">The sequence shown here is derived from an EMBL/GenBank/DDBJ whole genome shotgun (WGS) entry which is preliminary data.</text>
</comment>
<sequence length="77" mass="8416">MGKRIAVRYMVLQGIENGIGGFYEYADDSRCVKPNKPYGKDGVCHTLTRFAAIFPVIPPSLIAPSIAAKIPFRLSST</sequence>
<dbReference type="AlphaFoldDB" id="A0A3M8P7F3"/>
<dbReference type="OrthoDB" id="2882023at2"/>
<gene>
    <name evidence="1" type="ORF">EEX84_09040</name>
</gene>
<reference evidence="1 2" key="1">
    <citation type="journal article" date="2018" name="Int. J. Syst. Evol. Microbiol.">
        <title>Planococcus salinus sp. nov., a moderately halophilic bacterium isolated from a saline-alkali soil.</title>
        <authorList>
            <person name="Gan L."/>
        </authorList>
    </citation>
    <scope>NUCLEOTIDE SEQUENCE [LARGE SCALE GENOMIC DNA]</scope>
    <source>
        <strain evidence="1 2">LCB217</strain>
    </source>
</reference>
<evidence type="ECO:0000313" key="2">
    <source>
        <dbReference type="Proteomes" id="UP000275473"/>
    </source>
</evidence>
<dbReference type="RefSeq" id="WP_123165306.1">
    <property type="nucleotide sequence ID" value="NZ_RIAX01000005.1"/>
</dbReference>
<proteinExistence type="predicted"/>
<evidence type="ECO:0000313" key="1">
    <source>
        <dbReference type="EMBL" id="RNF39606.1"/>
    </source>
</evidence>
<dbReference type="EMBL" id="RIAX01000005">
    <property type="protein sequence ID" value="RNF39606.1"/>
    <property type="molecule type" value="Genomic_DNA"/>
</dbReference>
<dbReference type="Proteomes" id="UP000275473">
    <property type="component" value="Unassembled WGS sequence"/>
</dbReference>
<keyword evidence="2" id="KW-1185">Reference proteome</keyword>
<organism evidence="1 2">
    <name type="scientific">Planococcus salinus</name>
    <dbReference type="NCBI Taxonomy" id="1848460"/>
    <lineage>
        <taxon>Bacteria</taxon>
        <taxon>Bacillati</taxon>
        <taxon>Bacillota</taxon>
        <taxon>Bacilli</taxon>
        <taxon>Bacillales</taxon>
        <taxon>Caryophanaceae</taxon>
        <taxon>Planococcus</taxon>
    </lineage>
</organism>